<feature type="chain" id="PRO_5015691590" evidence="2">
    <location>
        <begin position="49"/>
        <end position="432"/>
    </location>
</feature>
<comment type="caution">
    <text evidence="3">The sequence shown here is derived from an EMBL/GenBank/DDBJ whole genome shotgun (WGS) entry which is preliminary data.</text>
</comment>
<feature type="signal peptide" evidence="2">
    <location>
        <begin position="1"/>
        <end position="48"/>
    </location>
</feature>
<gene>
    <name evidence="3" type="ORF">C8P68_101698</name>
</gene>
<feature type="region of interest" description="Disordered" evidence="1">
    <location>
        <begin position="245"/>
        <end position="270"/>
    </location>
</feature>
<accession>A0A2T5JGE4</accession>
<dbReference type="Proteomes" id="UP000244168">
    <property type="component" value="Unassembled WGS sequence"/>
</dbReference>
<protein>
    <submittedName>
        <fullName evidence="3">Putative metal-dependent phosphoesterase TrpH</fullName>
    </submittedName>
</protein>
<evidence type="ECO:0000256" key="1">
    <source>
        <dbReference type="SAM" id="MobiDB-lite"/>
    </source>
</evidence>
<dbReference type="InterPro" id="IPR016195">
    <property type="entry name" value="Pol/histidinol_Pase-like"/>
</dbReference>
<dbReference type="PANTHER" id="PTHR42924:SF3">
    <property type="entry name" value="POLYMERASE_HISTIDINOL PHOSPHATASE N-TERMINAL DOMAIN-CONTAINING PROTEIN"/>
    <property type="match status" value="1"/>
</dbReference>
<dbReference type="SUPFAM" id="SSF89550">
    <property type="entry name" value="PHP domain-like"/>
    <property type="match status" value="1"/>
</dbReference>
<keyword evidence="4" id="KW-1185">Reference proteome</keyword>
<dbReference type="CDD" id="cd07432">
    <property type="entry name" value="PHP_HisPPase"/>
    <property type="match status" value="1"/>
</dbReference>
<dbReference type="InterPro" id="IPR052018">
    <property type="entry name" value="PHP_domain"/>
</dbReference>
<dbReference type="AlphaFoldDB" id="A0A2T5JGE4"/>
<name>A0A2T5JGE4_9SPHI</name>
<keyword evidence="2" id="KW-0732">Signal</keyword>
<sequence>MGAKWLGSVLQSKTILKPRMETKPSFKRRLRTACWALTVALVAGSLNAAVAQTTNESNGHVSPWAPTELGQLPPVQPLTGGVWLKGDLHVHSRHSHESTNNPISKIINFSKSVGIDFVAITDHDVHVKGDVAHHTWADPEFKSDTVLLLYGAEWTTTRGHGNVFSAVPYDHQRLFDVRDQRDVVIGSIKKQLGIHLSANHPSGKDHFGYSYDIVNSIEVWNSSVWPKNANAIMIWDDMLSSGRKLTGRGGSDAHHGEPDSPDKASAHTFERKANYVGTPTTWVYATARTKQAVVDALTNGRVCVSSNPFAPRVEFYADVNQDGKPDMMMGDNVKSTGKPVKFKVQLTGKTQADSTYTVNVVKNGDPFNSYKVTGKNPVIEFTDTPALINRTYYRVTVEGPGTPFPQVPQSTQLSGRMVGLSNPIYFNFDPNF</sequence>
<dbReference type="GO" id="GO:0004534">
    <property type="term" value="F:5'-3' RNA exonuclease activity"/>
    <property type="evidence" value="ECO:0007669"/>
    <property type="project" value="TreeGrafter"/>
</dbReference>
<evidence type="ECO:0000256" key="2">
    <source>
        <dbReference type="SAM" id="SignalP"/>
    </source>
</evidence>
<dbReference type="Gene3D" id="3.20.20.140">
    <property type="entry name" value="Metal-dependent hydrolases"/>
    <property type="match status" value="1"/>
</dbReference>
<evidence type="ECO:0000313" key="4">
    <source>
        <dbReference type="Proteomes" id="UP000244168"/>
    </source>
</evidence>
<evidence type="ECO:0000313" key="3">
    <source>
        <dbReference type="EMBL" id="PTR01464.1"/>
    </source>
</evidence>
<dbReference type="GO" id="GO:0035312">
    <property type="term" value="F:5'-3' DNA exonuclease activity"/>
    <property type="evidence" value="ECO:0007669"/>
    <property type="project" value="TreeGrafter"/>
</dbReference>
<dbReference type="PANTHER" id="PTHR42924">
    <property type="entry name" value="EXONUCLEASE"/>
    <property type="match status" value="1"/>
</dbReference>
<feature type="compositionally biased region" description="Basic and acidic residues" evidence="1">
    <location>
        <begin position="251"/>
        <end position="270"/>
    </location>
</feature>
<dbReference type="EMBL" id="QAOQ01000001">
    <property type="protein sequence ID" value="PTR01464.1"/>
    <property type="molecule type" value="Genomic_DNA"/>
</dbReference>
<proteinExistence type="predicted"/>
<reference evidence="3 4" key="1">
    <citation type="submission" date="2018-04" db="EMBL/GenBank/DDBJ databases">
        <title>Genomic Encyclopedia of Archaeal and Bacterial Type Strains, Phase II (KMG-II): from individual species to whole genera.</title>
        <authorList>
            <person name="Goeker M."/>
        </authorList>
    </citation>
    <scope>NUCLEOTIDE SEQUENCE [LARGE SCALE GENOMIC DNA]</scope>
    <source>
        <strain evidence="3 4">DSM 26809</strain>
    </source>
</reference>
<organism evidence="3 4">
    <name type="scientific">Mucilaginibacter yixingensis</name>
    <dbReference type="NCBI Taxonomy" id="1295612"/>
    <lineage>
        <taxon>Bacteria</taxon>
        <taxon>Pseudomonadati</taxon>
        <taxon>Bacteroidota</taxon>
        <taxon>Sphingobacteriia</taxon>
        <taxon>Sphingobacteriales</taxon>
        <taxon>Sphingobacteriaceae</taxon>
        <taxon>Mucilaginibacter</taxon>
    </lineage>
</organism>
<dbReference type="NCBIfam" id="NF038032">
    <property type="entry name" value="CehA_McbA_metalo"/>
    <property type="match status" value="1"/>
</dbReference>